<feature type="region of interest" description="Disordered" evidence="1">
    <location>
        <begin position="363"/>
        <end position="390"/>
    </location>
</feature>
<proteinExistence type="predicted"/>
<evidence type="ECO:0000313" key="4">
    <source>
        <dbReference type="Proteomes" id="UP000693970"/>
    </source>
</evidence>
<comment type="caution">
    <text evidence="3">The sequence shown here is derived from an EMBL/GenBank/DDBJ whole genome shotgun (WGS) entry which is preliminary data.</text>
</comment>
<name>A0A9K3KKD5_9STRA</name>
<feature type="region of interest" description="Disordered" evidence="1">
    <location>
        <begin position="418"/>
        <end position="493"/>
    </location>
</feature>
<evidence type="ECO:0000256" key="1">
    <source>
        <dbReference type="SAM" id="MobiDB-lite"/>
    </source>
</evidence>
<accession>A0A9K3KKD5</accession>
<keyword evidence="2" id="KW-0732">Signal</keyword>
<feature type="compositionally biased region" description="Basic residues" evidence="1">
    <location>
        <begin position="484"/>
        <end position="493"/>
    </location>
</feature>
<dbReference type="EMBL" id="JAGRRH010000022">
    <property type="protein sequence ID" value="KAG7345332.1"/>
    <property type="molecule type" value="Genomic_DNA"/>
</dbReference>
<gene>
    <name evidence="3" type="ORF">IV203_032863</name>
</gene>
<feature type="compositionally biased region" description="Basic residues" evidence="1">
    <location>
        <begin position="367"/>
        <end position="382"/>
    </location>
</feature>
<feature type="signal peptide" evidence="2">
    <location>
        <begin position="1"/>
        <end position="22"/>
    </location>
</feature>
<reference evidence="3" key="1">
    <citation type="journal article" date="2021" name="Sci. Rep.">
        <title>Diploid genomic architecture of Nitzschia inconspicua, an elite biomass production diatom.</title>
        <authorList>
            <person name="Oliver A."/>
            <person name="Podell S."/>
            <person name="Pinowska A."/>
            <person name="Traller J.C."/>
            <person name="Smith S.R."/>
            <person name="McClure R."/>
            <person name="Beliaev A."/>
            <person name="Bohutskyi P."/>
            <person name="Hill E.A."/>
            <person name="Rabines A."/>
            <person name="Zheng H."/>
            <person name="Allen L.Z."/>
            <person name="Kuo A."/>
            <person name="Grigoriev I.V."/>
            <person name="Allen A.E."/>
            <person name="Hazlebeck D."/>
            <person name="Allen E.E."/>
        </authorList>
    </citation>
    <scope>NUCLEOTIDE SEQUENCE</scope>
    <source>
        <strain evidence="3">Hildebrandi</strain>
    </source>
</reference>
<sequence length="493" mass="55607">MARTATATTPFHNLMLLIGCNAQTIAEMENYGIKQLEDLRSLKEESLATICKEIRRSKIPFPVPAEGRLKLLLSEVHIQRYANIPLDTIWDPAMDAEGAEAMFLNWESRDSEFSSFQSPTDGAPDAHTLSKDWTKGFRILENWIGRHVDTKTGVPLAFAVRQEPPDSSEYETKNYSSLFEELKKRATLHDADVKTNSWARSVKTKVWTILDAIFEGHPAYVHIQPFSDKLDGPAAYKALRDQCLGLNNISHVAAEIDQEFAKLVYTQETKRWNFDRYVDAHVDLYQRTQELVPFGISGMDGNTRVRRFLAGIHTTFFAPVRAQIMPHKLDSDFESVVLMYKDHSKSSSSIPEFAGSAKVVAVSAPAGKRKQRGHAPKTKRQKGSNGRISSVEIEDRYYTFQEYRQLSPEDRKRLKELRMKRNGKGGGSRKNSQKQSKDIVEAIVNAITGISETASDDETDPPKSTTNDDPATVTNRNNPALTRQRSKPKSKKT</sequence>
<feature type="compositionally biased region" description="Polar residues" evidence="1">
    <location>
        <begin position="462"/>
        <end position="483"/>
    </location>
</feature>
<keyword evidence="4" id="KW-1185">Reference proteome</keyword>
<dbReference type="AlphaFoldDB" id="A0A9K3KKD5"/>
<dbReference type="PROSITE" id="PS51257">
    <property type="entry name" value="PROKAR_LIPOPROTEIN"/>
    <property type="match status" value="1"/>
</dbReference>
<reference evidence="3" key="2">
    <citation type="submission" date="2021-04" db="EMBL/GenBank/DDBJ databases">
        <authorList>
            <person name="Podell S."/>
        </authorList>
    </citation>
    <scope>NUCLEOTIDE SEQUENCE</scope>
    <source>
        <strain evidence="3">Hildebrandi</strain>
    </source>
</reference>
<protein>
    <submittedName>
        <fullName evidence="3">Uncharacterized protein</fullName>
    </submittedName>
</protein>
<feature type="chain" id="PRO_5039888550" evidence="2">
    <location>
        <begin position="23"/>
        <end position="493"/>
    </location>
</feature>
<dbReference type="OrthoDB" id="54741at2759"/>
<dbReference type="Proteomes" id="UP000693970">
    <property type="component" value="Unassembled WGS sequence"/>
</dbReference>
<organism evidence="3 4">
    <name type="scientific">Nitzschia inconspicua</name>
    <dbReference type="NCBI Taxonomy" id="303405"/>
    <lineage>
        <taxon>Eukaryota</taxon>
        <taxon>Sar</taxon>
        <taxon>Stramenopiles</taxon>
        <taxon>Ochrophyta</taxon>
        <taxon>Bacillariophyta</taxon>
        <taxon>Bacillariophyceae</taxon>
        <taxon>Bacillariophycidae</taxon>
        <taxon>Bacillariales</taxon>
        <taxon>Bacillariaceae</taxon>
        <taxon>Nitzschia</taxon>
    </lineage>
</organism>
<evidence type="ECO:0000256" key="2">
    <source>
        <dbReference type="SAM" id="SignalP"/>
    </source>
</evidence>
<evidence type="ECO:0000313" key="3">
    <source>
        <dbReference type="EMBL" id="KAG7345332.1"/>
    </source>
</evidence>